<dbReference type="PROSITE" id="PS50088">
    <property type="entry name" value="ANK_REPEAT"/>
    <property type="match status" value="2"/>
</dbReference>
<keyword evidence="1" id="KW-0677">Repeat</keyword>
<reference evidence="6 7" key="2">
    <citation type="submission" date="2024-05" db="EMBL/GenBank/DDBJ databases">
        <authorList>
            <person name="Chen Y."/>
            <person name="Shah S."/>
            <person name="Dougan E. K."/>
            <person name="Thang M."/>
            <person name="Chan C."/>
        </authorList>
    </citation>
    <scope>NUCLEOTIDE SEQUENCE [LARGE SCALE GENOMIC DNA]</scope>
</reference>
<dbReference type="GO" id="GO:0005737">
    <property type="term" value="C:cytoplasm"/>
    <property type="evidence" value="ECO:0007669"/>
    <property type="project" value="TreeGrafter"/>
</dbReference>
<dbReference type="SMART" id="SM00248">
    <property type="entry name" value="ANK"/>
    <property type="match status" value="2"/>
</dbReference>
<keyword evidence="4" id="KW-0472">Membrane</keyword>
<dbReference type="EMBL" id="CAMXCT010006600">
    <property type="protein sequence ID" value="CAI4016761.1"/>
    <property type="molecule type" value="Genomic_DNA"/>
</dbReference>
<gene>
    <name evidence="5" type="ORF">C1SCF055_LOCUS41465</name>
</gene>
<dbReference type="InterPro" id="IPR036770">
    <property type="entry name" value="Ankyrin_rpt-contain_sf"/>
</dbReference>
<evidence type="ECO:0000313" key="6">
    <source>
        <dbReference type="EMBL" id="CAL4804073.1"/>
    </source>
</evidence>
<dbReference type="OrthoDB" id="426293at2759"/>
<evidence type="ECO:0000313" key="7">
    <source>
        <dbReference type="Proteomes" id="UP001152797"/>
    </source>
</evidence>
<dbReference type="PANTHER" id="PTHR24189:SF71">
    <property type="entry name" value="ANKYRIN REPEAT DOMAIN 39"/>
    <property type="match status" value="1"/>
</dbReference>
<evidence type="ECO:0000256" key="1">
    <source>
        <dbReference type="ARBA" id="ARBA00022737"/>
    </source>
</evidence>
<keyword evidence="4" id="KW-0812">Transmembrane</keyword>
<dbReference type="PROSITE" id="PS50297">
    <property type="entry name" value="ANK_REP_REGION"/>
    <property type="match status" value="2"/>
</dbReference>
<comment type="caution">
    <text evidence="5">The sequence shown here is derived from an EMBL/GenBank/DDBJ whole genome shotgun (WGS) entry which is preliminary data.</text>
</comment>
<dbReference type="Proteomes" id="UP001152797">
    <property type="component" value="Unassembled WGS sequence"/>
</dbReference>
<dbReference type="Pfam" id="PF12796">
    <property type="entry name" value="Ank_2"/>
    <property type="match status" value="1"/>
</dbReference>
<dbReference type="PANTHER" id="PTHR24189">
    <property type="entry name" value="MYOTROPHIN"/>
    <property type="match status" value="1"/>
</dbReference>
<evidence type="ECO:0000313" key="5">
    <source>
        <dbReference type="EMBL" id="CAI4016761.1"/>
    </source>
</evidence>
<keyword evidence="7" id="KW-1185">Reference proteome</keyword>
<evidence type="ECO:0000256" key="3">
    <source>
        <dbReference type="PROSITE-ProRule" id="PRU00023"/>
    </source>
</evidence>
<dbReference type="EMBL" id="CAMXCT030006600">
    <property type="protein sequence ID" value="CAL4804073.1"/>
    <property type="molecule type" value="Genomic_DNA"/>
</dbReference>
<sequence>NLLMLEIPSLAGFLVQGLRANLWGLAYCSGSSVSLSLSCFLLGFLAGVGFCAWLCFRFGLIPSLASTHPTPPTGPVASSAHPRTALLGYLHAQGPRRRSEIAGLRVSVAGPSDLVGGFVQYISAFRGLRPRSPDPSVGSFEVVGSDTPAQPSSGSAGLETRDHFAASFPACPEHLRCLGVELVGAALSGTSLDVEPIALPFGSGSPFVFLLSKNFGLLLWIGFEVQTKKLDSSFTQEVVELEDTPAGTPKPRESLPTPAPLLLALEIQEALETRIAVPTELVTKGPLVPSLDLDLDFRPGDLKALEDFFVDLSSASTLATTQKAQGSVFKSMARRMQPTAPSTGSPAELLQRGVCGTRYMERFGCSGSVGNLFWARVFTQLADQRWVTVASAFIKELDVVTRGKSLQVEFQAAKKPRASPTRSKAMQVDFTVPDRFCMAFTPQFFFHATVKPSVVYHGLAPAFASFVGFVLNVADDPTRDVAISGEGAFPKSSFGFCPEVSSVSLLWGWLCEAAIFAFTWAGILRIGESLQARRKDLVLPVKMPPQEPNTLCSESRKRLSDVLRALELPQDGERKARQFDLWSLRAGGATWLLASLCAAVAAGPPRARWRSTFRRLSWCCGASAEQCCRFGFGKEFDYDKTCRSAELDLQVLEAAVSDAQQLQGIDEELLAEAEQVLELAKCIGIDEKPEVLKERLFNAVNDGELSVAQACLDANAGTSLQLFIDVVDEDGNTPLSEAACYGENELVEFFLSRGAHPDSRNELGRTPIWRACYNGHFEVVKLLLENGADKSIASNTGDAPGKHGTAETKALIAAWDPEETVKLKQARNLGGWQPQKEKKGRAKPVVQAELTPLQKMLQSGEEPAWPLKVGLRELPLALSAAHDFGKVGLVVANGLEEVERYLLYSCEGLIDGKQLIGEVFIKKNQSLEEAKEMLRDLLLSSMETHGVGVSLHIRMGDSACDLQRFCGDGMFPAEVFGGPQRWSNEEVLRHFPHSGISLQKDFQLVISTRFNLEDCRLHLADKIPYFEELAFIEIDPESVS</sequence>
<protein>
    <submittedName>
        <fullName evidence="6">IQ motif and ankyrin repeat domain-containing protein 1</fullName>
    </submittedName>
</protein>
<dbReference type="SUPFAM" id="SSF48403">
    <property type="entry name" value="Ankyrin repeat"/>
    <property type="match status" value="1"/>
</dbReference>
<accession>A0A9P1DV25</accession>
<feature type="repeat" description="ANK" evidence="3">
    <location>
        <begin position="763"/>
        <end position="795"/>
    </location>
</feature>
<evidence type="ECO:0000256" key="4">
    <source>
        <dbReference type="SAM" id="Phobius"/>
    </source>
</evidence>
<dbReference type="GO" id="GO:0005634">
    <property type="term" value="C:nucleus"/>
    <property type="evidence" value="ECO:0007669"/>
    <property type="project" value="TreeGrafter"/>
</dbReference>
<dbReference type="AlphaFoldDB" id="A0A9P1DV25"/>
<feature type="transmembrane region" description="Helical" evidence="4">
    <location>
        <begin position="582"/>
        <end position="602"/>
    </location>
</feature>
<dbReference type="Gene3D" id="1.25.40.20">
    <property type="entry name" value="Ankyrin repeat-containing domain"/>
    <property type="match status" value="1"/>
</dbReference>
<organism evidence="5">
    <name type="scientific">Cladocopium goreaui</name>
    <dbReference type="NCBI Taxonomy" id="2562237"/>
    <lineage>
        <taxon>Eukaryota</taxon>
        <taxon>Sar</taxon>
        <taxon>Alveolata</taxon>
        <taxon>Dinophyceae</taxon>
        <taxon>Suessiales</taxon>
        <taxon>Symbiodiniaceae</taxon>
        <taxon>Cladocopium</taxon>
    </lineage>
</organism>
<dbReference type="InterPro" id="IPR002110">
    <property type="entry name" value="Ankyrin_rpt"/>
</dbReference>
<feature type="non-terminal residue" evidence="5">
    <location>
        <position position="1"/>
    </location>
</feature>
<feature type="repeat" description="ANK" evidence="3">
    <location>
        <begin position="730"/>
        <end position="762"/>
    </location>
</feature>
<evidence type="ECO:0000256" key="2">
    <source>
        <dbReference type="ARBA" id="ARBA00023043"/>
    </source>
</evidence>
<proteinExistence type="predicted"/>
<feature type="transmembrane region" description="Helical" evidence="4">
    <location>
        <begin position="506"/>
        <end position="526"/>
    </location>
</feature>
<reference evidence="5" key="1">
    <citation type="submission" date="2022-10" db="EMBL/GenBank/DDBJ databases">
        <authorList>
            <person name="Chen Y."/>
            <person name="Dougan E. K."/>
            <person name="Chan C."/>
            <person name="Rhodes N."/>
            <person name="Thang M."/>
        </authorList>
    </citation>
    <scope>NUCLEOTIDE SEQUENCE</scope>
</reference>
<dbReference type="InterPro" id="IPR050745">
    <property type="entry name" value="Multifunctional_regulatory"/>
</dbReference>
<feature type="transmembrane region" description="Helical" evidence="4">
    <location>
        <begin position="33"/>
        <end position="56"/>
    </location>
</feature>
<keyword evidence="2 3" id="KW-0040">ANK repeat</keyword>
<name>A0A9P1DV25_9DINO</name>
<dbReference type="EMBL" id="CAMXCT020006600">
    <property type="protein sequence ID" value="CAL1170136.1"/>
    <property type="molecule type" value="Genomic_DNA"/>
</dbReference>
<keyword evidence="4" id="KW-1133">Transmembrane helix</keyword>